<organism evidence="2 3">
    <name type="scientific">Pseudovibrio brasiliensis</name>
    <dbReference type="NCBI Taxonomy" id="1898042"/>
    <lineage>
        <taxon>Bacteria</taxon>
        <taxon>Pseudomonadati</taxon>
        <taxon>Pseudomonadota</taxon>
        <taxon>Alphaproteobacteria</taxon>
        <taxon>Hyphomicrobiales</taxon>
        <taxon>Stappiaceae</taxon>
        <taxon>Pseudovibrio</taxon>
    </lineage>
</organism>
<dbReference type="PANTHER" id="PTHR32114:SF2">
    <property type="entry name" value="ABC TRANSPORTER ABCH.3"/>
    <property type="match status" value="1"/>
</dbReference>
<dbReference type="InterPro" id="IPR027417">
    <property type="entry name" value="P-loop_NTPase"/>
</dbReference>
<dbReference type="Proteomes" id="UP000680706">
    <property type="component" value="Chromosome"/>
</dbReference>
<dbReference type="SUPFAM" id="SSF52540">
    <property type="entry name" value="P-loop containing nucleoside triphosphate hydrolases"/>
    <property type="match status" value="1"/>
</dbReference>
<protein>
    <submittedName>
        <fullName evidence="2">AAA family ATPase</fullName>
    </submittedName>
</protein>
<dbReference type="InterPro" id="IPR003593">
    <property type="entry name" value="AAA+_ATPase"/>
</dbReference>
<reference evidence="2 3" key="1">
    <citation type="journal article" date="2021" name="Angew. Chem. Int. Ed. Engl.">
        <title>A novel family of nonribosomal peptides modulate collective behavior in Pseudovibrio bacteria isolated from marine sponges.</title>
        <authorList>
            <person name="Ioca L.P."/>
            <person name="Dai Y."/>
            <person name="Kunakom S."/>
            <person name="Diaz-Espinosa J."/>
            <person name="Krunic A."/>
            <person name="Crnkovic C.M."/>
            <person name="Orjala J."/>
            <person name="Sanchez L.M."/>
            <person name="Ferreira A.G."/>
            <person name="Berlinck R.G.S."/>
            <person name="Eustaquio A.S."/>
        </authorList>
    </citation>
    <scope>NUCLEOTIDE SEQUENCE [LARGE SCALE GENOMIC DNA]</scope>
    <source>
        <strain evidence="2 3">Ab134</strain>
    </source>
</reference>
<keyword evidence="3" id="KW-1185">Reference proteome</keyword>
<feature type="domain" description="AAA+ ATPase" evidence="1">
    <location>
        <begin position="103"/>
        <end position="721"/>
    </location>
</feature>
<dbReference type="Pfam" id="PF13476">
    <property type="entry name" value="AAA_23"/>
    <property type="match status" value="1"/>
</dbReference>
<dbReference type="EMBL" id="CP074126">
    <property type="protein sequence ID" value="QUS56549.1"/>
    <property type="molecule type" value="Genomic_DNA"/>
</dbReference>
<accession>A0ABX8AN92</accession>
<evidence type="ECO:0000313" key="2">
    <source>
        <dbReference type="EMBL" id="QUS56549.1"/>
    </source>
</evidence>
<dbReference type="SMART" id="SM00382">
    <property type="entry name" value="AAA"/>
    <property type="match status" value="1"/>
</dbReference>
<proteinExistence type="predicted"/>
<evidence type="ECO:0000313" key="3">
    <source>
        <dbReference type="Proteomes" id="UP000680706"/>
    </source>
</evidence>
<evidence type="ECO:0000259" key="1">
    <source>
        <dbReference type="SMART" id="SM00382"/>
    </source>
</evidence>
<gene>
    <name evidence="2" type="ORF">KGB56_03680</name>
</gene>
<dbReference type="Gene3D" id="3.40.50.300">
    <property type="entry name" value="P-loop containing nucleotide triphosphate hydrolases"/>
    <property type="match status" value="2"/>
</dbReference>
<dbReference type="RefSeq" id="WP_075699658.1">
    <property type="nucleotide sequence ID" value="NZ_CP074126.1"/>
</dbReference>
<sequence length="877" mass="98955">MIRAEYLRFMEALRVDVTATPGVRKIANLVLKYLDTITPLSSRQGHRIKRTVQLAQTEWEACPSEIDVFSEAGNLTGPNLKMLQQIKVGPFRGFFREEVLKLDRQSVLIYGPNGTGKSSFCEALEFALLGSVAEADGKRFRNQDEYYKNASTGTFSHPQLLALDAKGDSVQVQPNEEYFRFCFVEKNRIDSFSCIAAQAPSKQTELISTLFGLDQYIEFSRNFSPEMDGRYIDLIGKKGQDLAVKQQSLIGAHQRISQSEATIQAIAAEQASLAQRYLQGLGYQQLVDDLLGGNDKAGKLSLLEEELRAQPPTKSGVFISVLDELTVNLQNAIQEHESKTQQWREAGQQISYKQLYSAVSQLQPASPNHCPACKTPISHVTVDPFQNASGELQKLSHLANLETQIQSLTNSINGMLMQLANTVEITCDRLPQNNPLVNHRLLMQQVPNIEWWRSLQQILYNGWSPFQILRSLVGQLEQNDKELDHTLQTHTQKQQQLALYRSFAEQITVLNTRMQEAVNAKKLAETEVATFNNVNAQLIAAAKAEILIVERNKDIAQSYSDFVKKLNSYNSTLPAKLVSDLGQTTATMYNAINRFDPINEQIGFVYLPTAPNQKLQITFKPDANKRFDALHVLSEGHIRCLGLAILLAKNLTTNSPFLIFDDPVNAIDDEHRRAIRQTLFEDVYFNNKQILLACHGQEFLKDIHQAIGSRASVQTETYKFLPKRGEKHVVIERFSSPPNYVLAARDYFNGAEYRDALMSARRALESLCRRTWYHYEKSRNQNDGLISLPLRGPDAPWELRSLTENLRKKLSKTIANIPNKLAIITALDRLLGVSGNDPHWSYLNKGTHEEADRVEFEQTTVGSIVEALEELDRALAQ</sequence>
<name>A0ABX8AN92_9HYPH</name>
<dbReference type="InterPro" id="IPR038729">
    <property type="entry name" value="Rad50/SbcC_AAA"/>
</dbReference>
<dbReference type="PANTHER" id="PTHR32114">
    <property type="entry name" value="ABC TRANSPORTER ABCH.3"/>
    <property type="match status" value="1"/>
</dbReference>